<evidence type="ECO:0000256" key="1">
    <source>
        <dbReference type="SAM" id="MobiDB-lite"/>
    </source>
</evidence>
<protein>
    <submittedName>
        <fullName evidence="2">Uncharacterized protein</fullName>
    </submittedName>
</protein>
<organism evidence="2 3">
    <name type="scientific">Cryphonectria parasitica (strain ATCC 38755 / EP155)</name>
    <dbReference type="NCBI Taxonomy" id="660469"/>
    <lineage>
        <taxon>Eukaryota</taxon>
        <taxon>Fungi</taxon>
        <taxon>Dikarya</taxon>
        <taxon>Ascomycota</taxon>
        <taxon>Pezizomycotina</taxon>
        <taxon>Sordariomycetes</taxon>
        <taxon>Sordariomycetidae</taxon>
        <taxon>Diaporthales</taxon>
        <taxon>Cryphonectriaceae</taxon>
        <taxon>Cryphonectria-Endothia species complex</taxon>
        <taxon>Cryphonectria</taxon>
    </lineage>
</organism>
<accession>A0A9P4XTT9</accession>
<dbReference type="Proteomes" id="UP000803844">
    <property type="component" value="Unassembled WGS sequence"/>
</dbReference>
<gene>
    <name evidence="2" type="ORF">M406DRAFT_334729</name>
</gene>
<dbReference type="AlphaFoldDB" id="A0A9P4XTT9"/>
<keyword evidence="3" id="KW-1185">Reference proteome</keyword>
<reference evidence="2" key="1">
    <citation type="journal article" date="2020" name="Phytopathology">
        <title>Genome sequence of the chestnut blight fungus Cryphonectria parasitica EP155: A fundamental resource for an archetypical invasive plant pathogen.</title>
        <authorList>
            <person name="Crouch J.A."/>
            <person name="Dawe A."/>
            <person name="Aerts A."/>
            <person name="Barry K."/>
            <person name="Churchill A.C.L."/>
            <person name="Grimwood J."/>
            <person name="Hillman B."/>
            <person name="Milgroom M.G."/>
            <person name="Pangilinan J."/>
            <person name="Smith M."/>
            <person name="Salamov A."/>
            <person name="Schmutz J."/>
            <person name="Yadav J."/>
            <person name="Grigoriev I.V."/>
            <person name="Nuss D."/>
        </authorList>
    </citation>
    <scope>NUCLEOTIDE SEQUENCE</scope>
    <source>
        <strain evidence="2">EP155</strain>
    </source>
</reference>
<evidence type="ECO:0000313" key="2">
    <source>
        <dbReference type="EMBL" id="KAF3761122.1"/>
    </source>
</evidence>
<dbReference type="EMBL" id="MU032352">
    <property type="protein sequence ID" value="KAF3761122.1"/>
    <property type="molecule type" value="Genomic_DNA"/>
</dbReference>
<dbReference type="RefSeq" id="XP_040772101.1">
    <property type="nucleotide sequence ID" value="XM_040920968.1"/>
</dbReference>
<sequence length="209" mass="22644">MRLKPTSSTLQSHAPWEGCPDSANAGVQLVLSYSATLNVVQAQDTASTYGLTGDVGKALDFPLETRSLPPGNGASVSASDDRDYQRRAHTTQQPYSWYYGTEAVRLIRVRKYLVLVGVVVWYSMQYAGPPRPGGDFGIEICGLAVRMDRFAGPTSQAATLSSVVCLGRRPLENNVTLSSLGKCLCGWGLSSGGPTSRRIEIPYRDHEDK</sequence>
<feature type="region of interest" description="Disordered" evidence="1">
    <location>
        <begin position="65"/>
        <end position="88"/>
    </location>
</feature>
<proteinExistence type="predicted"/>
<comment type="caution">
    <text evidence="2">The sequence shown here is derived from an EMBL/GenBank/DDBJ whole genome shotgun (WGS) entry which is preliminary data.</text>
</comment>
<dbReference type="GeneID" id="63838097"/>
<evidence type="ECO:0000313" key="3">
    <source>
        <dbReference type="Proteomes" id="UP000803844"/>
    </source>
</evidence>
<name>A0A9P4XTT9_CRYP1</name>